<name>A0AAP2DR10_9BACT</name>
<gene>
    <name evidence="4" type="ORF">KK083_28710</name>
</gene>
<keyword evidence="5" id="KW-1185">Reference proteome</keyword>
<keyword evidence="1" id="KW-0732">Signal</keyword>
<dbReference type="Gene3D" id="2.120.10.80">
    <property type="entry name" value="Kelch-type beta propeller"/>
    <property type="match status" value="2"/>
</dbReference>
<evidence type="ECO:0000313" key="5">
    <source>
        <dbReference type="Proteomes" id="UP001319200"/>
    </source>
</evidence>
<organism evidence="4 5">
    <name type="scientific">Chryseosolibacter histidini</name>
    <dbReference type="NCBI Taxonomy" id="2782349"/>
    <lineage>
        <taxon>Bacteria</taxon>
        <taxon>Pseudomonadati</taxon>
        <taxon>Bacteroidota</taxon>
        <taxon>Cytophagia</taxon>
        <taxon>Cytophagales</taxon>
        <taxon>Chryseotaleaceae</taxon>
        <taxon>Chryseosolibacter</taxon>
    </lineage>
</organism>
<reference evidence="4 5" key="1">
    <citation type="submission" date="2021-05" db="EMBL/GenBank/DDBJ databases">
        <title>A Polyphasic approach of four new species of the genus Ohtaekwangia: Ohtaekwangia histidinii sp. nov., Ohtaekwangia cretensis sp. nov., Ohtaekwangia indiensis sp. nov., Ohtaekwangia reichenbachii sp. nov. from diverse environment.</title>
        <authorList>
            <person name="Octaviana S."/>
        </authorList>
    </citation>
    <scope>NUCLEOTIDE SEQUENCE [LARGE SCALE GENOMIC DNA]</scope>
    <source>
        <strain evidence="4 5">PWU4</strain>
    </source>
</reference>
<dbReference type="SMART" id="SM00560">
    <property type="entry name" value="LamGL"/>
    <property type="match status" value="1"/>
</dbReference>
<dbReference type="Pfam" id="PF13385">
    <property type="entry name" value="Laminin_G_3"/>
    <property type="match status" value="1"/>
</dbReference>
<evidence type="ECO:0000256" key="2">
    <source>
        <dbReference type="ARBA" id="ARBA00023157"/>
    </source>
</evidence>
<comment type="caution">
    <text evidence="4">The sequence shown here is derived from an EMBL/GenBank/DDBJ whole genome shotgun (WGS) entry which is preliminary data.</text>
</comment>
<keyword evidence="2" id="KW-1015">Disulfide bond</keyword>
<dbReference type="Gene3D" id="2.60.120.200">
    <property type="match status" value="1"/>
</dbReference>
<dbReference type="GO" id="GO:0004553">
    <property type="term" value="F:hydrolase activity, hydrolyzing O-glycosyl compounds"/>
    <property type="evidence" value="ECO:0007669"/>
    <property type="project" value="UniProtKB-ARBA"/>
</dbReference>
<sequence length="852" mass="96458">MFFSLANCQESTIRVPASKDLDLSPFTEFINNGVVLAEDRFGNKNEAYFFDGKRSNIELIAPDLLPLTGDFTVSFWLRTNSKRRIQAFSSGDLDHGNFDFDIHPVTGIWAYWNGGGDHGIQYDSSNIADDKWHHIAITRAEEIVKMYQDGKFVGEYAYKDPIGSSTALILGGRSAFPFDGYLDDINIYPTSMTGVEIKDIYDEKPFFVFPNQNSVLTAGYFYDILLTSINGSTVDLEVSYNSGASWARVASGLTVQDPLINWQTMSLKSGSRLCKLRLKDENGEVIAQSALFRLNPPTISTDYQWEKVTEDAPWHPRDGAGVTVLGNKAWLMGGWNPSIYPTTTSNELWSSPDGTNWQPAGVAPWEGRHVSGWVNFGNAIWLVGGDANQQRYQTDVWKSTDGVNWTEVISETPWMPRASHMVTVFKGKLWMVGGQEFNNGVLKGDSVFNDVWNSSDGIQWNMVTANAPWEGRGFGGLVSFRGRLWLFGGGKYNYPREYYNDVWSTADGITWTKHVTPPWRARFFHQTVVYDNKVWIIGGYGDNSGNLGDIWYTTDGMRWVQMENVPWSPRHAATAFIFNNNMYLTCGTTGNNPDSLENDIWRMKPYLNVNLPYNHDLILPFGESLNLKIAQSPGYQYSWYKDGTELEGESGPSIDIVEDGEYAVFVRSTNGALKGQSNSIKVLFEPNVSLNVGADTLVYVDKLRIETYYDPEYSYSWYYNNKRVPDMDTSAYEAKLEGHYFVEVTGKNGLVKSSPAIYISFSTELSSTGEPKLMLESRNERYLDIYYFNKPVTGAVSLRLFDMNGREFYRETADKVETIQYFSVNIEHLSAGMFIALIETFNDKRSRKFLKK</sequence>
<dbReference type="GO" id="GO:0005975">
    <property type="term" value="P:carbohydrate metabolic process"/>
    <property type="evidence" value="ECO:0007669"/>
    <property type="project" value="UniProtKB-ARBA"/>
</dbReference>
<dbReference type="SUPFAM" id="SSF49899">
    <property type="entry name" value="Concanavalin A-like lectins/glucanases"/>
    <property type="match status" value="1"/>
</dbReference>
<feature type="domain" description="LamG-like jellyroll fold" evidence="3">
    <location>
        <begin position="69"/>
        <end position="195"/>
    </location>
</feature>
<dbReference type="InterPro" id="IPR013320">
    <property type="entry name" value="ConA-like_dom_sf"/>
</dbReference>
<evidence type="ECO:0000313" key="4">
    <source>
        <dbReference type="EMBL" id="MBT1700908.1"/>
    </source>
</evidence>
<dbReference type="PANTHER" id="PTHR23244:SF485">
    <property type="entry name" value="MULTIPLE EGF LIKE DOMAINS 8, ISOFORM B"/>
    <property type="match status" value="1"/>
</dbReference>
<dbReference type="Proteomes" id="UP001319200">
    <property type="component" value="Unassembled WGS sequence"/>
</dbReference>
<dbReference type="SUPFAM" id="SSF117281">
    <property type="entry name" value="Kelch motif"/>
    <property type="match status" value="1"/>
</dbReference>
<dbReference type="EMBL" id="JAHESF010000051">
    <property type="protein sequence ID" value="MBT1700908.1"/>
    <property type="molecule type" value="Genomic_DNA"/>
</dbReference>
<protein>
    <recommendedName>
        <fullName evidence="3">LamG-like jellyroll fold domain-containing protein</fullName>
    </recommendedName>
</protein>
<proteinExistence type="predicted"/>
<dbReference type="AlphaFoldDB" id="A0AAP2DR10"/>
<evidence type="ECO:0000259" key="3">
    <source>
        <dbReference type="SMART" id="SM00560"/>
    </source>
</evidence>
<dbReference type="InterPro" id="IPR006558">
    <property type="entry name" value="LamG-like"/>
</dbReference>
<evidence type="ECO:0000256" key="1">
    <source>
        <dbReference type="ARBA" id="ARBA00022729"/>
    </source>
</evidence>
<dbReference type="PANTHER" id="PTHR23244">
    <property type="entry name" value="KELCH REPEAT DOMAIN"/>
    <property type="match status" value="1"/>
</dbReference>
<dbReference type="InterPro" id="IPR015915">
    <property type="entry name" value="Kelch-typ_b-propeller"/>
</dbReference>
<accession>A0AAP2DR10</accession>